<sequence length="113" mass="12500">MQTREQMLLGALRDIFSIERHSSSSVGVGARYLSQFSAAITAAEYAPCTDPWLSKLTASPPKNRLPKGAGKACHKHQLVFQLNHMSNIQESLDLFPFEKPDTEPAQKLLETSS</sequence>
<gene>
    <name evidence="1" type="ORF">HKW66_Vig0029390</name>
</gene>
<accession>A0A8T0L7H7</accession>
<reference evidence="1 2" key="1">
    <citation type="submission" date="2020-05" db="EMBL/GenBank/DDBJ databases">
        <title>Vigna angularis (adzuki bean) Var. LongXiaoDou No. 4 denovo assembly.</title>
        <authorList>
            <person name="Xiang H."/>
        </authorList>
    </citation>
    <scope>NUCLEOTIDE SEQUENCE [LARGE SCALE GENOMIC DNA]</scope>
    <source>
        <tissue evidence="1">Leaf</tissue>
    </source>
</reference>
<name>A0A8T0L7H7_PHAAN</name>
<dbReference type="EMBL" id="JABFOF010000001">
    <property type="protein sequence ID" value="KAG2408117.1"/>
    <property type="molecule type" value="Genomic_DNA"/>
</dbReference>
<protein>
    <submittedName>
        <fullName evidence="1">Uncharacterized protein</fullName>
    </submittedName>
</protein>
<evidence type="ECO:0000313" key="1">
    <source>
        <dbReference type="EMBL" id="KAG2408117.1"/>
    </source>
</evidence>
<organism evidence="1 2">
    <name type="scientific">Phaseolus angularis</name>
    <name type="common">Azuki bean</name>
    <name type="synonym">Vigna angularis</name>
    <dbReference type="NCBI Taxonomy" id="3914"/>
    <lineage>
        <taxon>Eukaryota</taxon>
        <taxon>Viridiplantae</taxon>
        <taxon>Streptophyta</taxon>
        <taxon>Embryophyta</taxon>
        <taxon>Tracheophyta</taxon>
        <taxon>Spermatophyta</taxon>
        <taxon>Magnoliopsida</taxon>
        <taxon>eudicotyledons</taxon>
        <taxon>Gunneridae</taxon>
        <taxon>Pentapetalae</taxon>
        <taxon>rosids</taxon>
        <taxon>fabids</taxon>
        <taxon>Fabales</taxon>
        <taxon>Fabaceae</taxon>
        <taxon>Papilionoideae</taxon>
        <taxon>50 kb inversion clade</taxon>
        <taxon>NPAAA clade</taxon>
        <taxon>indigoferoid/millettioid clade</taxon>
        <taxon>Phaseoleae</taxon>
        <taxon>Vigna</taxon>
    </lineage>
</organism>
<proteinExistence type="predicted"/>
<dbReference type="Proteomes" id="UP000743370">
    <property type="component" value="Unassembled WGS sequence"/>
</dbReference>
<dbReference type="AlphaFoldDB" id="A0A8T0L7H7"/>
<comment type="caution">
    <text evidence="1">The sequence shown here is derived from an EMBL/GenBank/DDBJ whole genome shotgun (WGS) entry which is preliminary data.</text>
</comment>
<evidence type="ECO:0000313" key="2">
    <source>
        <dbReference type="Proteomes" id="UP000743370"/>
    </source>
</evidence>